<gene>
    <name evidence="1" type="ORF">H2198_009128</name>
</gene>
<organism evidence="1 2">
    <name type="scientific">Neophaeococcomyces mojaviensis</name>
    <dbReference type="NCBI Taxonomy" id="3383035"/>
    <lineage>
        <taxon>Eukaryota</taxon>
        <taxon>Fungi</taxon>
        <taxon>Dikarya</taxon>
        <taxon>Ascomycota</taxon>
        <taxon>Pezizomycotina</taxon>
        <taxon>Eurotiomycetes</taxon>
        <taxon>Chaetothyriomycetidae</taxon>
        <taxon>Chaetothyriales</taxon>
        <taxon>Chaetothyriales incertae sedis</taxon>
        <taxon>Neophaeococcomyces</taxon>
    </lineage>
</organism>
<accession>A0ACC2ZVM4</accession>
<keyword evidence="2" id="KW-1185">Reference proteome</keyword>
<protein>
    <submittedName>
        <fullName evidence="1">Uncharacterized protein</fullName>
    </submittedName>
</protein>
<evidence type="ECO:0000313" key="1">
    <source>
        <dbReference type="EMBL" id="KAJ9651599.1"/>
    </source>
</evidence>
<name>A0ACC2ZVM4_9EURO</name>
<evidence type="ECO:0000313" key="2">
    <source>
        <dbReference type="Proteomes" id="UP001172386"/>
    </source>
</evidence>
<sequence>MKNEQTLINNIDNTTIDEWSYYYTHGIHLAGTNRTIAQWTADRWAENGFTSHLVEYDTFLNYPVSQSLSFSANGVSRSVNLEEAQLVQDETTTWPDRVPTFHGYSFTGQAEAEYVYVGRGQQVDFERLVALGVPLKGKIALARYGGPFRGLKVKNAQAYGMIGCVIFTDTGDDGNVTEAKGVAPYPYGKARNPTTVQRGSVQFLSTYPGDPTTPGYPSKPGVPRTSISDVTPQIPSLPLSWVEAQPLIQALDGHGTPGRQVNRTNWVGAFNASYSTGPAPGVTLSMSNVMEANTTTIWDAIGIINGTSEDEVIVIGNHRDAWIIGGAADPNSGSAVMIELSKAFGALLKTGWKPKRTIVLCSWDAEEYGLLGSTEFVEEYIPWLSTAAVSYLNIDVGASGPNPDFSATPDLHQIVVETMKKVVYDNYRGYNNLTLYDVWYGLSGGTIGVLGSGSDYTGFVHNGISSIDMGCGPGPTDAVYHYHSNYDSYHWMATFGDVGFNTHKVMCRYLSLLAYALATRDIVPLDVQNYGVQMTLYLADLEQTVKSGGSNYTSLDLSSLRSAIGAFNTSAAAMAKLISSTSSSDVATTNTINSKLRDFSRGFVSQGGLPTREYYKNVLFAPGLDTGYAPVTFGGITEAITFYKNVTMAQEWLASKLAAAQAGQPPYPGGPGAGPPPTGQQQQGGYVSRLHLRKATLFSYLHSQDNNHTKPIIQGKLHSKAGPVALQMSKFSRLASGQPASLTPGPPSASPQLQQTPNAPSIPPRQGSAQPPYSPQPQYQAYQQTPSMPPMSNASPQPPYQTPPWQGSQQRPQQQSPYPQQNSQYQPPYSPQPPQPPQQYPPQGQPQNYGGPGQQQPYQQQQYGQPSQQPYQQNQYNPPGPGYGQPQPGYPGGPGQGQGQGHGPPQQYGQQQHGQGGHPPQQGAPQNVGAYKQLLQACIQEKGLQPFYPPNSPQLDQIASRASGQVQQLASQWRVNPEIAQDIVKLALYDIILYVDDSGSMAFEENGERIDDLKLIINRVAFAAGLFDDDGIQVRFMNSNEQGNGIKTPQQVEELIGRIRFQGLTPMGRELQNKVLQPIVLGAARSGQLRKPVLVIVITDGQPTGESQRDISNIILSASRELMSNPRCGRGAVSFQFAQVGNDIKAREFLKQLDENREIGDLIDCTSNFEVEQDEMSRAVPPVNLTPELWLIKLLLGSIDASYDKQDESTSGGPPPGQYGGPPPGQQFGGPPPGQYGGYGPPGGYGGPPQQGGFGGPQGPGYGRGGPPPPGQGYPQQQGGYPGQQQRY</sequence>
<comment type="caution">
    <text evidence="1">The sequence shown here is derived from an EMBL/GenBank/DDBJ whole genome shotgun (WGS) entry which is preliminary data.</text>
</comment>
<proteinExistence type="predicted"/>
<reference evidence="1" key="1">
    <citation type="submission" date="2022-10" db="EMBL/GenBank/DDBJ databases">
        <title>Culturing micro-colonial fungi from biological soil crusts in the Mojave desert and describing Neophaeococcomyces mojavensis, and introducing the new genera and species Taxawa tesnikishii.</title>
        <authorList>
            <person name="Kurbessoian T."/>
            <person name="Stajich J.E."/>
        </authorList>
    </citation>
    <scope>NUCLEOTIDE SEQUENCE</scope>
    <source>
        <strain evidence="1">JES_112</strain>
    </source>
</reference>
<dbReference type="EMBL" id="JAPDRQ010000246">
    <property type="protein sequence ID" value="KAJ9651599.1"/>
    <property type="molecule type" value="Genomic_DNA"/>
</dbReference>
<dbReference type="Proteomes" id="UP001172386">
    <property type="component" value="Unassembled WGS sequence"/>
</dbReference>